<evidence type="ECO:0000313" key="2">
    <source>
        <dbReference type="Proteomes" id="UP000628840"/>
    </source>
</evidence>
<sequence>MAAGGHTGDGGRYDEEMMAVVRDFDASALRTCWAFDPDAYERHYVRADVPESAVDVAGLIDNERYGFVTRDIYDTLHPASYRYTVRGFDGIEFFRCFFEDSRVGVLCSFDHDGARDYARLDERLRAFAGDDPERLTPE</sequence>
<reference evidence="1 2" key="1">
    <citation type="journal article" date="2019" name="Int. J. Syst. Evol. Microbiol.">
        <title>The Global Catalogue of Microorganisms (GCM) 10K type strain sequencing project: providing services to taxonomists for standard genome sequencing and annotation.</title>
        <authorList>
            <consortium name="The Broad Institute Genomics Platform"/>
            <consortium name="The Broad Institute Genome Sequencing Center for Infectious Disease"/>
            <person name="Wu L."/>
            <person name="Ma J."/>
        </authorList>
    </citation>
    <scope>NUCLEOTIDE SEQUENCE [LARGE SCALE GENOMIC DNA]</scope>
    <source>
        <strain evidence="1 2">JCM 19585</strain>
    </source>
</reference>
<organism evidence="1 2">
    <name type="scientific">Halarchaeum grantii</name>
    <dbReference type="NCBI Taxonomy" id="1193105"/>
    <lineage>
        <taxon>Archaea</taxon>
        <taxon>Methanobacteriati</taxon>
        <taxon>Methanobacteriota</taxon>
        <taxon>Stenosarchaea group</taxon>
        <taxon>Halobacteria</taxon>
        <taxon>Halobacteriales</taxon>
        <taxon>Halobacteriaceae</taxon>
    </lineage>
</organism>
<name>A0A830F5G8_9EURY</name>
<protein>
    <submittedName>
        <fullName evidence="1">Uncharacterized protein</fullName>
    </submittedName>
</protein>
<dbReference type="RefSeq" id="WP_188876505.1">
    <property type="nucleotide sequence ID" value="NZ_BMPF01000001.1"/>
</dbReference>
<dbReference type="InterPro" id="IPR055944">
    <property type="entry name" value="DUF7522"/>
</dbReference>
<evidence type="ECO:0000313" key="1">
    <source>
        <dbReference type="EMBL" id="GGL21521.1"/>
    </source>
</evidence>
<keyword evidence="2" id="KW-1185">Reference proteome</keyword>
<dbReference type="OrthoDB" id="252516at2157"/>
<gene>
    <name evidence="1" type="ORF">GCM10009037_01020</name>
</gene>
<dbReference type="EMBL" id="BMPF01000001">
    <property type="protein sequence ID" value="GGL21521.1"/>
    <property type="molecule type" value="Genomic_DNA"/>
</dbReference>
<accession>A0A830F5G8</accession>
<dbReference type="AlphaFoldDB" id="A0A830F5G8"/>
<comment type="caution">
    <text evidence="1">The sequence shown here is derived from an EMBL/GenBank/DDBJ whole genome shotgun (WGS) entry which is preliminary data.</text>
</comment>
<dbReference type="Proteomes" id="UP000628840">
    <property type="component" value="Unassembled WGS sequence"/>
</dbReference>
<proteinExistence type="predicted"/>
<dbReference type="Pfam" id="PF24366">
    <property type="entry name" value="DUF7522"/>
    <property type="match status" value="1"/>
</dbReference>